<dbReference type="PANTHER" id="PTHR30348">
    <property type="entry name" value="UNCHARACTERIZED PROTEIN YECE"/>
    <property type="match status" value="1"/>
</dbReference>
<dbReference type="InterPro" id="IPR036520">
    <property type="entry name" value="UPF0759_sf"/>
</dbReference>
<accession>A0ABX0YF33</accession>
<name>A0ABX0YF33_9PSED</name>
<evidence type="ECO:0000313" key="2">
    <source>
        <dbReference type="Proteomes" id="UP000746535"/>
    </source>
</evidence>
<sequence length="242" mass="26831">MTPLSSSVLYLGCAGWSLPRAQWSRFDAAGSQLERYASRFNATEINSSFYRPHRPATYAKWAASVPDGFRFSVKVPKQITHEHRLVGCESLLNDFLTQCTALEDRLGGLLVQLPPSLAYEPAIAQAFFGTLRHCYHGLVVLEPRHHSWLEAWELLRSLQVVWVEADPSPLAEHAPQGRPGVAYLRLHGSPKRYYSAYSPATLDALADRLGQVTQPTWCIFDNTAAGAAVADGLGVLERLARD</sequence>
<dbReference type="PANTHER" id="PTHR30348:SF14">
    <property type="entry name" value="BLR8050 PROTEIN"/>
    <property type="match status" value="1"/>
</dbReference>
<dbReference type="InterPro" id="IPR002763">
    <property type="entry name" value="DUF72"/>
</dbReference>
<protein>
    <submittedName>
        <fullName evidence="1">DUF72 domain-containing protein</fullName>
    </submittedName>
</protein>
<dbReference type="EMBL" id="JAAVJI010000008">
    <property type="protein sequence ID" value="NJP02010.1"/>
    <property type="molecule type" value="Genomic_DNA"/>
</dbReference>
<comment type="caution">
    <text evidence="1">The sequence shown here is derived from an EMBL/GenBank/DDBJ whole genome shotgun (WGS) entry which is preliminary data.</text>
</comment>
<dbReference type="SUPFAM" id="SSF117396">
    <property type="entry name" value="TM1631-like"/>
    <property type="match status" value="1"/>
</dbReference>
<proteinExistence type="predicted"/>
<reference evidence="1 2" key="1">
    <citation type="submission" date="2020-03" db="EMBL/GenBank/DDBJ databases">
        <authorList>
            <person name="Wang L."/>
            <person name="He N."/>
            <person name="Li Y."/>
            <person name="Fang Y."/>
            <person name="Zhang F."/>
        </authorList>
    </citation>
    <scope>NUCLEOTIDE SEQUENCE [LARGE SCALE GENOMIC DNA]</scope>
    <source>
        <strain evidence="2">hsmgli-8</strain>
    </source>
</reference>
<dbReference type="Gene3D" id="3.20.20.410">
    <property type="entry name" value="Protein of unknown function UPF0759"/>
    <property type="match status" value="1"/>
</dbReference>
<evidence type="ECO:0000313" key="1">
    <source>
        <dbReference type="EMBL" id="NJP02010.1"/>
    </source>
</evidence>
<dbReference type="RefSeq" id="WP_168084583.1">
    <property type="nucleotide sequence ID" value="NZ_JAAVJI010000008.1"/>
</dbReference>
<organism evidence="1 2">
    <name type="scientific">Pseudomonas quercus</name>
    <dbReference type="NCBI Taxonomy" id="2722792"/>
    <lineage>
        <taxon>Bacteria</taxon>
        <taxon>Pseudomonadati</taxon>
        <taxon>Pseudomonadota</taxon>
        <taxon>Gammaproteobacteria</taxon>
        <taxon>Pseudomonadales</taxon>
        <taxon>Pseudomonadaceae</taxon>
        <taxon>Pseudomonas</taxon>
    </lineage>
</organism>
<keyword evidence="2" id="KW-1185">Reference proteome</keyword>
<dbReference type="Pfam" id="PF01904">
    <property type="entry name" value="DUF72"/>
    <property type="match status" value="1"/>
</dbReference>
<dbReference type="Proteomes" id="UP000746535">
    <property type="component" value="Unassembled WGS sequence"/>
</dbReference>
<gene>
    <name evidence="1" type="ORF">HBH25_14265</name>
</gene>